<keyword evidence="4" id="KW-1185">Reference proteome</keyword>
<dbReference type="OrthoDB" id="1357763at2"/>
<evidence type="ECO:0000313" key="4">
    <source>
        <dbReference type="Proteomes" id="UP000199036"/>
    </source>
</evidence>
<proteinExistence type="predicted"/>
<feature type="domain" description="HTH cro/C1-type" evidence="2">
    <location>
        <begin position="5"/>
        <end position="59"/>
    </location>
</feature>
<dbReference type="SMART" id="SM00530">
    <property type="entry name" value="HTH_XRE"/>
    <property type="match status" value="1"/>
</dbReference>
<dbReference type="InterPro" id="IPR010982">
    <property type="entry name" value="Lambda_DNA-bd_dom_sf"/>
</dbReference>
<dbReference type="CDD" id="cd00093">
    <property type="entry name" value="HTH_XRE"/>
    <property type="match status" value="1"/>
</dbReference>
<dbReference type="Pfam" id="PF01381">
    <property type="entry name" value="HTH_3"/>
    <property type="match status" value="1"/>
</dbReference>
<dbReference type="EMBL" id="FOVI01000001">
    <property type="protein sequence ID" value="SFN11966.1"/>
    <property type="molecule type" value="Genomic_DNA"/>
</dbReference>
<dbReference type="Proteomes" id="UP000199036">
    <property type="component" value="Unassembled WGS sequence"/>
</dbReference>
<organism evidence="3 4">
    <name type="scientific">Paenimyroides ummariense</name>
    <dbReference type="NCBI Taxonomy" id="913024"/>
    <lineage>
        <taxon>Bacteria</taxon>
        <taxon>Pseudomonadati</taxon>
        <taxon>Bacteroidota</taxon>
        <taxon>Flavobacteriia</taxon>
        <taxon>Flavobacteriales</taxon>
        <taxon>Flavobacteriaceae</taxon>
        <taxon>Paenimyroides</taxon>
    </lineage>
</organism>
<dbReference type="AlphaFoldDB" id="A0A1I4WFK5"/>
<dbReference type="RefSeq" id="WP_091517635.1">
    <property type="nucleotide sequence ID" value="NZ_FOVI01000001.1"/>
</dbReference>
<protein>
    <submittedName>
        <fullName evidence="3">Putative transcriptional regulator</fullName>
    </submittedName>
</protein>
<evidence type="ECO:0000313" key="3">
    <source>
        <dbReference type="EMBL" id="SFN11966.1"/>
    </source>
</evidence>
<accession>A0A1I4WFK5</accession>
<dbReference type="InterPro" id="IPR001387">
    <property type="entry name" value="Cro/C1-type_HTH"/>
</dbReference>
<reference evidence="4" key="1">
    <citation type="submission" date="2016-10" db="EMBL/GenBank/DDBJ databases">
        <authorList>
            <person name="Varghese N."/>
            <person name="Submissions S."/>
        </authorList>
    </citation>
    <scope>NUCLEOTIDE SEQUENCE [LARGE SCALE GENOMIC DNA]</scope>
    <source>
        <strain evidence="4">DS-12</strain>
    </source>
</reference>
<gene>
    <name evidence="3" type="ORF">SAMN05421741_101189</name>
</gene>
<dbReference type="STRING" id="913024.SAMN05421741_101189"/>
<dbReference type="PANTHER" id="PTHR46558">
    <property type="entry name" value="TRACRIPTIONAL REGULATORY PROTEIN-RELATED-RELATED"/>
    <property type="match status" value="1"/>
</dbReference>
<dbReference type="GO" id="GO:0003677">
    <property type="term" value="F:DNA binding"/>
    <property type="evidence" value="ECO:0007669"/>
    <property type="project" value="UniProtKB-KW"/>
</dbReference>
<dbReference type="PANTHER" id="PTHR46558:SF4">
    <property type="entry name" value="DNA-BIDING PHAGE PROTEIN"/>
    <property type="match status" value="1"/>
</dbReference>
<evidence type="ECO:0000259" key="2">
    <source>
        <dbReference type="PROSITE" id="PS50943"/>
    </source>
</evidence>
<dbReference type="PROSITE" id="PS50943">
    <property type="entry name" value="HTH_CROC1"/>
    <property type="match status" value="1"/>
</dbReference>
<dbReference type="SUPFAM" id="SSF47413">
    <property type="entry name" value="lambda repressor-like DNA-binding domains"/>
    <property type="match status" value="1"/>
</dbReference>
<dbReference type="Gene3D" id="1.10.260.40">
    <property type="entry name" value="lambda repressor-like DNA-binding domains"/>
    <property type="match status" value="1"/>
</dbReference>
<name>A0A1I4WFK5_9FLAO</name>
<keyword evidence="1" id="KW-0238">DNA-binding</keyword>
<evidence type="ECO:0000256" key="1">
    <source>
        <dbReference type="ARBA" id="ARBA00023125"/>
    </source>
</evidence>
<sequence length="65" mass="7366">MKTKIKVFRAIHNITQAELAEKLGVTRQTINAIEAGKYAPSVELALRMSKMFNVTVNEIFQLDDE</sequence>